<evidence type="ECO:0000313" key="1">
    <source>
        <dbReference type="EMBL" id="KAF4145824.1"/>
    </source>
</evidence>
<accession>A0A8S9V2V0</accession>
<proteinExistence type="predicted"/>
<gene>
    <name evidence="1" type="ORF">GN958_ATG05008</name>
</gene>
<protein>
    <submittedName>
        <fullName evidence="1">Uncharacterized protein</fullName>
    </submittedName>
</protein>
<comment type="caution">
    <text evidence="1">The sequence shown here is derived from an EMBL/GenBank/DDBJ whole genome shotgun (WGS) entry which is preliminary data.</text>
</comment>
<dbReference type="AlphaFoldDB" id="A0A8S9V2V0"/>
<dbReference type="Proteomes" id="UP000704712">
    <property type="component" value="Unassembled WGS sequence"/>
</dbReference>
<reference evidence="1" key="1">
    <citation type="submission" date="2020-03" db="EMBL/GenBank/DDBJ databases">
        <title>Hybrid Assembly of Korean Phytophthora infestans isolates.</title>
        <authorList>
            <person name="Prokchorchik M."/>
            <person name="Lee Y."/>
            <person name="Seo J."/>
            <person name="Cho J.-H."/>
            <person name="Park Y.-E."/>
            <person name="Jang D.-C."/>
            <person name="Im J.-S."/>
            <person name="Choi J.-G."/>
            <person name="Park H.-J."/>
            <person name="Lee G.-B."/>
            <person name="Lee Y.-G."/>
            <person name="Hong S.-Y."/>
            <person name="Cho K."/>
            <person name="Sohn K.H."/>
        </authorList>
    </citation>
    <scope>NUCLEOTIDE SEQUENCE</scope>
    <source>
        <strain evidence="1">KR_2_A2</strain>
    </source>
</reference>
<sequence>MTDQAKASVAKFAWTEAPFEAASEMVSTAELQCNSMKVSHDNFAAFCLFSLPSEHRNSNKKEIRVCGQGVNRAWLSNAPSAKKSKRCHDRATTRISETTINSQSHLINVMCPFTATPDMTRSSSLALRGDHVPHQAHMNPMW</sequence>
<name>A0A8S9V2V0_PHYIN</name>
<evidence type="ECO:0000313" key="2">
    <source>
        <dbReference type="Proteomes" id="UP000704712"/>
    </source>
</evidence>
<dbReference type="EMBL" id="JAACNO010000688">
    <property type="protein sequence ID" value="KAF4145824.1"/>
    <property type="molecule type" value="Genomic_DNA"/>
</dbReference>
<organism evidence="1 2">
    <name type="scientific">Phytophthora infestans</name>
    <name type="common">Potato late blight agent</name>
    <name type="synonym">Botrytis infestans</name>
    <dbReference type="NCBI Taxonomy" id="4787"/>
    <lineage>
        <taxon>Eukaryota</taxon>
        <taxon>Sar</taxon>
        <taxon>Stramenopiles</taxon>
        <taxon>Oomycota</taxon>
        <taxon>Peronosporomycetes</taxon>
        <taxon>Peronosporales</taxon>
        <taxon>Peronosporaceae</taxon>
        <taxon>Phytophthora</taxon>
    </lineage>
</organism>